<name>A0A9K3LFA9_9STRA</name>
<evidence type="ECO:0000256" key="3">
    <source>
        <dbReference type="ARBA" id="ARBA00023242"/>
    </source>
</evidence>
<dbReference type="OrthoDB" id="524165at2759"/>
<dbReference type="PANTHER" id="PTHR13168">
    <property type="entry name" value="ASSOCIATE OF C-MYC AMY-1"/>
    <property type="match status" value="1"/>
</dbReference>
<evidence type="ECO:0000256" key="4">
    <source>
        <dbReference type="SAM" id="MobiDB-lite"/>
    </source>
</evidence>
<dbReference type="AlphaFoldDB" id="A0A9K3LFA9"/>
<sequence>MTTYAQQASSGKSNNVVLGSSGHGGNGGSHHLHHRSNSNISSNNNISSNSNSNNNNNSNELNKKEEFRKYLDQTGVLDSLTKALIGLYEEPQRPANAIEYVQRYMGAPPNIDVDGLRRENEQLKQEVERLRGMAGIKGKGSGAGSK</sequence>
<proteinExistence type="inferred from homology"/>
<keyword evidence="3" id="KW-0539">Nucleus</keyword>
<dbReference type="InterPro" id="IPR026060">
    <property type="entry name" value="AMY1"/>
</dbReference>
<dbReference type="Proteomes" id="UP000693970">
    <property type="component" value="Unassembled WGS sequence"/>
</dbReference>
<organism evidence="5 6">
    <name type="scientific">Nitzschia inconspicua</name>
    <dbReference type="NCBI Taxonomy" id="303405"/>
    <lineage>
        <taxon>Eukaryota</taxon>
        <taxon>Sar</taxon>
        <taxon>Stramenopiles</taxon>
        <taxon>Ochrophyta</taxon>
        <taxon>Bacillariophyta</taxon>
        <taxon>Bacillariophyceae</taxon>
        <taxon>Bacillariophycidae</taxon>
        <taxon>Bacillariales</taxon>
        <taxon>Bacillariaceae</taxon>
        <taxon>Nitzschia</taxon>
    </lineage>
</organism>
<dbReference type="GO" id="GO:0005634">
    <property type="term" value="C:nucleus"/>
    <property type="evidence" value="ECO:0007669"/>
    <property type="project" value="UniProtKB-SubCell"/>
</dbReference>
<accession>A0A9K3LFA9</accession>
<feature type="compositionally biased region" description="Polar residues" evidence="4">
    <location>
        <begin position="1"/>
        <end position="12"/>
    </location>
</feature>
<comment type="subcellular location">
    <subcellularLocation>
        <location evidence="1">Nucleus</location>
    </subcellularLocation>
</comment>
<evidence type="ECO:0008006" key="7">
    <source>
        <dbReference type="Google" id="ProtNLM"/>
    </source>
</evidence>
<feature type="compositionally biased region" description="Low complexity" evidence="4">
    <location>
        <begin position="37"/>
        <end position="59"/>
    </location>
</feature>
<gene>
    <name evidence="5" type="ORF">IV203_036142</name>
</gene>
<feature type="region of interest" description="Disordered" evidence="4">
    <location>
        <begin position="1"/>
        <end position="66"/>
    </location>
</feature>
<evidence type="ECO:0000313" key="6">
    <source>
        <dbReference type="Proteomes" id="UP000693970"/>
    </source>
</evidence>
<dbReference type="EMBL" id="JAGRRH010000013">
    <property type="protein sequence ID" value="KAG7361042.1"/>
    <property type="molecule type" value="Genomic_DNA"/>
</dbReference>
<dbReference type="PANTHER" id="PTHR13168:SF0">
    <property type="entry name" value="C-MYC-BINDING PROTEIN"/>
    <property type="match status" value="1"/>
</dbReference>
<reference evidence="5" key="1">
    <citation type="journal article" date="2021" name="Sci. Rep.">
        <title>Diploid genomic architecture of Nitzschia inconspicua, an elite biomass production diatom.</title>
        <authorList>
            <person name="Oliver A."/>
            <person name="Podell S."/>
            <person name="Pinowska A."/>
            <person name="Traller J.C."/>
            <person name="Smith S.R."/>
            <person name="McClure R."/>
            <person name="Beliaev A."/>
            <person name="Bohutskyi P."/>
            <person name="Hill E.A."/>
            <person name="Rabines A."/>
            <person name="Zheng H."/>
            <person name="Allen L.Z."/>
            <person name="Kuo A."/>
            <person name="Grigoriev I.V."/>
            <person name="Allen A.E."/>
            <person name="Hazlebeck D."/>
            <person name="Allen E.E."/>
        </authorList>
    </citation>
    <scope>NUCLEOTIDE SEQUENCE</scope>
    <source>
        <strain evidence="5">Hildebrandi</strain>
    </source>
</reference>
<comment type="caution">
    <text evidence="5">The sequence shown here is derived from an EMBL/GenBank/DDBJ whole genome shotgun (WGS) entry which is preliminary data.</text>
</comment>
<reference evidence="5" key="2">
    <citation type="submission" date="2021-04" db="EMBL/GenBank/DDBJ databases">
        <authorList>
            <person name="Podell S."/>
        </authorList>
    </citation>
    <scope>NUCLEOTIDE SEQUENCE</scope>
    <source>
        <strain evidence="5">Hildebrandi</strain>
    </source>
</reference>
<dbReference type="GO" id="GO:0003713">
    <property type="term" value="F:transcription coactivator activity"/>
    <property type="evidence" value="ECO:0007669"/>
    <property type="project" value="InterPro"/>
</dbReference>
<evidence type="ECO:0000256" key="1">
    <source>
        <dbReference type="ARBA" id="ARBA00004123"/>
    </source>
</evidence>
<keyword evidence="6" id="KW-1185">Reference proteome</keyword>
<protein>
    <recommendedName>
        <fullName evidence="7">c-Myc-binding protein</fullName>
    </recommendedName>
</protein>
<evidence type="ECO:0000313" key="5">
    <source>
        <dbReference type="EMBL" id="KAG7361042.1"/>
    </source>
</evidence>
<comment type="similarity">
    <text evidence="2">Belongs to the AMY1 family.</text>
</comment>
<evidence type="ECO:0000256" key="2">
    <source>
        <dbReference type="ARBA" id="ARBA00009389"/>
    </source>
</evidence>